<feature type="non-terminal residue" evidence="2">
    <location>
        <position position="206"/>
    </location>
</feature>
<accession>E9I6P2</accession>
<gene>
    <name evidence="2" type="ORF">DAPPUDRAFT_343332</name>
</gene>
<reference evidence="2 3" key="1">
    <citation type="journal article" date="2011" name="Science">
        <title>The ecoresponsive genome of Daphnia pulex.</title>
        <authorList>
            <person name="Colbourne J.K."/>
            <person name="Pfrender M.E."/>
            <person name="Gilbert D."/>
            <person name="Thomas W.K."/>
            <person name="Tucker A."/>
            <person name="Oakley T.H."/>
            <person name="Tokishita S."/>
            <person name="Aerts A."/>
            <person name="Arnold G.J."/>
            <person name="Basu M.K."/>
            <person name="Bauer D.J."/>
            <person name="Caceres C.E."/>
            <person name="Carmel L."/>
            <person name="Casola C."/>
            <person name="Choi J.H."/>
            <person name="Detter J.C."/>
            <person name="Dong Q."/>
            <person name="Dusheyko S."/>
            <person name="Eads B.D."/>
            <person name="Frohlich T."/>
            <person name="Geiler-Samerotte K.A."/>
            <person name="Gerlach D."/>
            <person name="Hatcher P."/>
            <person name="Jogdeo S."/>
            <person name="Krijgsveld J."/>
            <person name="Kriventseva E.V."/>
            <person name="Kultz D."/>
            <person name="Laforsch C."/>
            <person name="Lindquist E."/>
            <person name="Lopez J."/>
            <person name="Manak J.R."/>
            <person name="Muller J."/>
            <person name="Pangilinan J."/>
            <person name="Patwardhan R.P."/>
            <person name="Pitluck S."/>
            <person name="Pritham E.J."/>
            <person name="Rechtsteiner A."/>
            <person name="Rho M."/>
            <person name="Rogozin I.B."/>
            <person name="Sakarya O."/>
            <person name="Salamov A."/>
            <person name="Schaack S."/>
            <person name="Shapiro H."/>
            <person name="Shiga Y."/>
            <person name="Skalitzky C."/>
            <person name="Smith Z."/>
            <person name="Souvorov A."/>
            <person name="Sung W."/>
            <person name="Tang Z."/>
            <person name="Tsuchiya D."/>
            <person name="Tu H."/>
            <person name="Vos H."/>
            <person name="Wang M."/>
            <person name="Wolf Y.I."/>
            <person name="Yamagata H."/>
            <person name="Yamada T."/>
            <person name="Ye Y."/>
            <person name="Shaw J.R."/>
            <person name="Andrews J."/>
            <person name="Crease T.J."/>
            <person name="Tang H."/>
            <person name="Lucas S.M."/>
            <person name="Robertson H.M."/>
            <person name="Bork P."/>
            <person name="Koonin E.V."/>
            <person name="Zdobnov E.M."/>
            <person name="Grigoriev I.V."/>
            <person name="Lynch M."/>
            <person name="Boore J.L."/>
        </authorList>
    </citation>
    <scope>NUCLEOTIDE SEQUENCE [LARGE SCALE GENOMIC DNA]</scope>
</reference>
<dbReference type="AlphaFoldDB" id="E9I6P2"/>
<protein>
    <recommendedName>
        <fullName evidence="4">Response regulatory domain-containing protein</fullName>
    </recommendedName>
</protein>
<organism evidence="2 3">
    <name type="scientific">Daphnia pulex</name>
    <name type="common">Water flea</name>
    <dbReference type="NCBI Taxonomy" id="6669"/>
    <lineage>
        <taxon>Eukaryota</taxon>
        <taxon>Metazoa</taxon>
        <taxon>Ecdysozoa</taxon>
        <taxon>Arthropoda</taxon>
        <taxon>Crustacea</taxon>
        <taxon>Branchiopoda</taxon>
        <taxon>Diplostraca</taxon>
        <taxon>Cladocera</taxon>
        <taxon>Anomopoda</taxon>
        <taxon>Daphniidae</taxon>
        <taxon>Daphnia</taxon>
    </lineage>
</organism>
<dbReference type="KEGG" id="dpx:DAPPUDRAFT_343332"/>
<dbReference type="InParanoid" id="E9I6P2"/>
<sequence length="206" mass="22476">MPRLVLVERDAARRDGLMFLLGEAGIDTTPSTVHADILKLIHADGVELLLLGDTDLQLLDDLPRRVDGALAVPVLALIDPVNATGILGCLSAGVAGIISRIRPANEIIAKIRSMLSGADTSASNPHQVTISGDGIPQDRIYRQQDLVEALQSACDDIARLQQRYDEELSQRHKVELALMESEAFYQSLVETLPLAMLRKDMQGRFT</sequence>
<name>E9I6P2_DAPPU</name>
<dbReference type="SUPFAM" id="SSF55785">
    <property type="entry name" value="PYP-like sensor domain (PAS domain)"/>
    <property type="match status" value="1"/>
</dbReference>
<evidence type="ECO:0000313" key="2">
    <source>
        <dbReference type="EMBL" id="EFX60338.1"/>
    </source>
</evidence>
<dbReference type="SUPFAM" id="SSF52172">
    <property type="entry name" value="CheY-like"/>
    <property type="match status" value="1"/>
</dbReference>
<proteinExistence type="predicted"/>
<evidence type="ECO:0000313" key="3">
    <source>
        <dbReference type="Proteomes" id="UP000000305"/>
    </source>
</evidence>
<evidence type="ECO:0000256" key="1">
    <source>
        <dbReference type="SAM" id="Coils"/>
    </source>
</evidence>
<feature type="coiled-coil region" evidence="1">
    <location>
        <begin position="143"/>
        <end position="177"/>
    </location>
</feature>
<evidence type="ECO:0008006" key="4">
    <source>
        <dbReference type="Google" id="ProtNLM"/>
    </source>
</evidence>
<dbReference type="InterPro" id="IPR035965">
    <property type="entry name" value="PAS-like_dom_sf"/>
</dbReference>
<keyword evidence="1" id="KW-0175">Coiled coil</keyword>
<dbReference type="HOGENOM" id="CLU_1340478_0_0_1"/>
<dbReference type="EMBL" id="GL736606">
    <property type="protein sequence ID" value="EFX60338.1"/>
    <property type="molecule type" value="Genomic_DNA"/>
</dbReference>
<dbReference type="Proteomes" id="UP000000305">
    <property type="component" value="Unassembled WGS sequence"/>
</dbReference>
<dbReference type="InterPro" id="IPR011006">
    <property type="entry name" value="CheY-like_superfamily"/>
</dbReference>
<keyword evidence="3" id="KW-1185">Reference proteome</keyword>